<dbReference type="InterPro" id="IPR007115">
    <property type="entry name" value="6-PTP_synth/QueD"/>
</dbReference>
<evidence type="ECO:0000256" key="1">
    <source>
        <dbReference type="ARBA" id="ARBA00001947"/>
    </source>
</evidence>
<comment type="cofactor">
    <cofactor evidence="1">
        <name>Zn(2+)</name>
        <dbReference type="ChEBI" id="CHEBI:29105"/>
    </cofactor>
</comment>
<dbReference type="Proteomes" id="UP000196084">
    <property type="component" value="Unassembled WGS sequence"/>
</dbReference>
<dbReference type="PANTHER" id="PTHR12589">
    <property type="entry name" value="PYRUVOYL TETRAHYDROBIOPTERIN SYNTHASE"/>
    <property type="match status" value="1"/>
</dbReference>
<keyword evidence="6" id="KW-1185">Reference proteome</keyword>
<organism evidence="5 6">
    <name type="scientific">Natronolimnobius baerhuensis</name>
    <dbReference type="NCBI Taxonomy" id="253108"/>
    <lineage>
        <taxon>Archaea</taxon>
        <taxon>Methanobacteriati</taxon>
        <taxon>Methanobacteriota</taxon>
        <taxon>Stenosarchaea group</taxon>
        <taxon>Halobacteria</taxon>
        <taxon>Halobacteriales</taxon>
        <taxon>Natrialbaceae</taxon>
        <taxon>Natronolimnobius</taxon>
    </lineage>
</organism>
<dbReference type="Gene3D" id="3.30.479.10">
    <property type="entry name" value="6-pyruvoyl tetrahydropterin synthase/QueD"/>
    <property type="match status" value="1"/>
</dbReference>
<dbReference type="SUPFAM" id="SSF55620">
    <property type="entry name" value="Tetrahydrobiopterin biosynthesis enzymes-like"/>
    <property type="match status" value="1"/>
</dbReference>
<protein>
    <submittedName>
        <fullName evidence="5">6-pyruvoyl tetrahydropterin synthase</fullName>
    </submittedName>
</protein>
<dbReference type="GO" id="GO:0046872">
    <property type="term" value="F:metal ion binding"/>
    <property type="evidence" value="ECO:0007669"/>
    <property type="project" value="UniProtKB-KW"/>
</dbReference>
<accession>A0A202EDD5</accession>
<evidence type="ECO:0000256" key="3">
    <source>
        <dbReference type="ARBA" id="ARBA00022833"/>
    </source>
</evidence>
<sequence length="133" mass="14732">MYEVAVTRSLVAQHYLTVPDPGPEGELHSHQFTITATVRGPALNEYAYLVDIDALADAMTTVADYYREQTLNDLPEFEGTNPSAEYFATVFADRLLEHAALETDAISTLRIEIEEDDVATVAHQRDLSCTLAL</sequence>
<dbReference type="OrthoDB" id="6529at2157"/>
<evidence type="ECO:0000256" key="2">
    <source>
        <dbReference type="ARBA" id="ARBA00022723"/>
    </source>
</evidence>
<dbReference type="GO" id="GO:0016829">
    <property type="term" value="F:lyase activity"/>
    <property type="evidence" value="ECO:0007669"/>
    <property type="project" value="UniProtKB-KW"/>
</dbReference>
<proteinExistence type="predicted"/>
<dbReference type="RefSeq" id="WP_054863115.1">
    <property type="nucleotide sequence ID" value="NZ_MWPH01000001.1"/>
</dbReference>
<dbReference type="PANTHER" id="PTHR12589:SF7">
    <property type="entry name" value="6-PYRUVOYL TETRAHYDROBIOPTERIN SYNTHASE"/>
    <property type="match status" value="1"/>
</dbReference>
<dbReference type="Pfam" id="PF01242">
    <property type="entry name" value="PTPS"/>
    <property type="match status" value="1"/>
</dbReference>
<keyword evidence="2" id="KW-0479">Metal-binding</keyword>
<evidence type="ECO:0000313" key="5">
    <source>
        <dbReference type="EMBL" id="OVE86252.1"/>
    </source>
</evidence>
<keyword evidence="3" id="KW-0862">Zinc</keyword>
<dbReference type="EMBL" id="MWPH01000001">
    <property type="protein sequence ID" value="OVE86252.1"/>
    <property type="molecule type" value="Genomic_DNA"/>
</dbReference>
<gene>
    <name evidence="5" type="ORF">B2G88_05570</name>
</gene>
<reference evidence="5 6" key="1">
    <citation type="submission" date="2017-02" db="EMBL/GenBank/DDBJ databases">
        <title>Natronthermophilus aegyptiacus gen. nov.,sp. nov., an aerobic, extremely halophilic alkalithermophilic archaeon isolated from the athalassohaline Wadi An Natrun, Egypt.</title>
        <authorList>
            <person name="Zhao B."/>
        </authorList>
    </citation>
    <scope>NUCLEOTIDE SEQUENCE [LARGE SCALE GENOMIC DNA]</scope>
    <source>
        <strain evidence="5 6">CGMCC 1.3597</strain>
    </source>
</reference>
<keyword evidence="4" id="KW-0456">Lyase</keyword>
<name>A0A202EDD5_9EURY</name>
<dbReference type="AlphaFoldDB" id="A0A202EDD5"/>
<dbReference type="InterPro" id="IPR038418">
    <property type="entry name" value="6-PTP_synth/QueD_sf"/>
</dbReference>
<evidence type="ECO:0000256" key="4">
    <source>
        <dbReference type="ARBA" id="ARBA00023239"/>
    </source>
</evidence>
<evidence type="ECO:0000313" key="6">
    <source>
        <dbReference type="Proteomes" id="UP000196084"/>
    </source>
</evidence>
<comment type="caution">
    <text evidence="5">The sequence shown here is derived from an EMBL/GenBank/DDBJ whole genome shotgun (WGS) entry which is preliminary data.</text>
</comment>